<evidence type="ECO:0000313" key="2">
    <source>
        <dbReference type="EMBL" id="KAB2582147.1"/>
    </source>
</evidence>
<dbReference type="AlphaFoldDB" id="A0A5N5DWB8"/>
<reference evidence="2 3" key="1">
    <citation type="journal article" date="2017" name="Poromechanics V (2013)">
        <title>Genomic Characterization of the Arsenic-Tolerant Actinobacterium, &lt;i&gt;Rhodococcus erythropolis&lt;/i&gt; S43.</title>
        <authorList>
            <person name="Retamal-Morales G."/>
            <person name="Mehnert M."/>
            <person name="Schwabe R."/>
            <person name="Tischler D."/>
            <person name="Schloemann M."/>
            <person name="Levican G.J."/>
        </authorList>
    </citation>
    <scope>NUCLEOTIDE SEQUENCE [LARGE SCALE GENOMIC DNA]</scope>
    <source>
        <strain evidence="2 3">S43</strain>
    </source>
</reference>
<keyword evidence="1" id="KW-1133">Transmembrane helix</keyword>
<dbReference type="Proteomes" id="UP000325576">
    <property type="component" value="Unassembled WGS sequence"/>
</dbReference>
<sequence>MTSTTAFKTATESTTNPQTLWPILAPLSMWVGLLGPAWVYAPANIAAQTPAADLNFAALAALTSAYPESATSLQTSYLSWLAWAFAAIATALVVGLRVTGKKIFGALALVGGIVMYLTTLLAMKGTYSWSYVIDNFSNTRLGYVAYAGGIVAMIVLGVRSLRRSSSIGN</sequence>
<name>A0A5N5DWB8_RHOER</name>
<proteinExistence type="predicted"/>
<dbReference type="EMBL" id="MRBO01000731">
    <property type="protein sequence ID" value="KAB2582147.1"/>
    <property type="molecule type" value="Genomic_DNA"/>
</dbReference>
<protein>
    <submittedName>
        <fullName evidence="2">Uncharacterized protein</fullName>
    </submittedName>
</protein>
<feature type="transmembrane region" description="Helical" evidence="1">
    <location>
        <begin position="20"/>
        <end position="41"/>
    </location>
</feature>
<keyword evidence="1" id="KW-0472">Membrane</keyword>
<feature type="transmembrane region" description="Helical" evidence="1">
    <location>
        <begin position="77"/>
        <end position="96"/>
    </location>
</feature>
<keyword evidence="1" id="KW-0812">Transmembrane</keyword>
<evidence type="ECO:0000256" key="1">
    <source>
        <dbReference type="SAM" id="Phobius"/>
    </source>
</evidence>
<evidence type="ECO:0000313" key="3">
    <source>
        <dbReference type="Proteomes" id="UP000325576"/>
    </source>
</evidence>
<accession>A0A5N5DWB8</accession>
<organism evidence="2 3">
    <name type="scientific">Rhodococcus erythropolis</name>
    <name type="common">Arthrobacter picolinophilus</name>
    <dbReference type="NCBI Taxonomy" id="1833"/>
    <lineage>
        <taxon>Bacteria</taxon>
        <taxon>Bacillati</taxon>
        <taxon>Actinomycetota</taxon>
        <taxon>Actinomycetes</taxon>
        <taxon>Mycobacteriales</taxon>
        <taxon>Nocardiaceae</taxon>
        <taxon>Rhodococcus</taxon>
        <taxon>Rhodococcus erythropolis group</taxon>
    </lineage>
</organism>
<feature type="transmembrane region" description="Helical" evidence="1">
    <location>
        <begin position="143"/>
        <end position="161"/>
    </location>
</feature>
<feature type="transmembrane region" description="Helical" evidence="1">
    <location>
        <begin position="103"/>
        <end position="123"/>
    </location>
</feature>
<gene>
    <name evidence="2" type="ORF">BS297_27440</name>
</gene>
<comment type="caution">
    <text evidence="2">The sequence shown here is derived from an EMBL/GenBank/DDBJ whole genome shotgun (WGS) entry which is preliminary data.</text>
</comment>